<dbReference type="SUPFAM" id="SSF88713">
    <property type="entry name" value="Glycoside hydrolase/deacetylase"/>
    <property type="match status" value="1"/>
</dbReference>
<dbReference type="RefSeq" id="WP_328984316.1">
    <property type="nucleotide sequence ID" value="NZ_CP121472.1"/>
</dbReference>
<evidence type="ECO:0000313" key="4">
    <source>
        <dbReference type="EMBL" id="WPL18562.1"/>
    </source>
</evidence>
<keyword evidence="2" id="KW-0119">Carbohydrate metabolism</keyword>
<keyword evidence="4" id="KW-0378">Hydrolase</keyword>
<protein>
    <submittedName>
        <fullName evidence="4">Glycosyl hydrolase family 57</fullName>
    </submittedName>
</protein>
<dbReference type="Gene3D" id="3.20.110.20">
    <property type="match status" value="1"/>
</dbReference>
<gene>
    <name evidence="4" type="ORF">Thiowin_03636</name>
</gene>
<reference evidence="4 5" key="1">
    <citation type="journal article" date="2023" name="Microorganisms">
        <title>Thiorhodovibrio frisius and Trv. litoralis spp. nov., Two Novel Members from a Clade of Fastidious Purple Sulfur Bacteria That Exhibit Unique Red-Shifted Light-Harvesting Capabilities.</title>
        <authorList>
            <person name="Methner A."/>
            <person name="Kuzyk S.B."/>
            <person name="Petersen J."/>
            <person name="Bauer S."/>
            <person name="Brinkmann H."/>
            <person name="Sichau K."/>
            <person name="Wanner G."/>
            <person name="Wolf J."/>
            <person name="Neumann-Schaal M."/>
            <person name="Henke P."/>
            <person name="Tank M."/>
            <person name="Sproer C."/>
            <person name="Bunk B."/>
            <person name="Overmann J."/>
        </authorList>
    </citation>
    <scope>NUCLEOTIDE SEQUENCE [LARGE SCALE GENOMIC DNA]</scope>
    <source>
        <strain evidence="4 5">DSM 6702</strain>
    </source>
</reference>
<dbReference type="InterPro" id="IPR011330">
    <property type="entry name" value="Glyco_hydro/deAcase_b/a-brl"/>
</dbReference>
<dbReference type="PANTHER" id="PTHR36306">
    <property type="entry name" value="ALPHA-AMYLASE-RELATED-RELATED"/>
    <property type="match status" value="1"/>
</dbReference>
<comment type="similarity">
    <text evidence="1">Belongs to the glycosyl hydrolase 57 family.</text>
</comment>
<evidence type="ECO:0000313" key="5">
    <source>
        <dbReference type="Proteomes" id="UP001432180"/>
    </source>
</evidence>
<dbReference type="Pfam" id="PF03065">
    <property type="entry name" value="Glyco_hydro_57"/>
    <property type="match status" value="1"/>
</dbReference>
<dbReference type="EMBL" id="CP121472">
    <property type="protein sequence ID" value="WPL18562.1"/>
    <property type="molecule type" value="Genomic_DNA"/>
</dbReference>
<feature type="domain" description="Glycoside hydrolase family 57 N-terminal" evidence="3">
    <location>
        <begin position="185"/>
        <end position="327"/>
    </location>
</feature>
<organism evidence="4 5">
    <name type="scientific">Thiorhodovibrio winogradskyi</name>
    <dbReference type="NCBI Taxonomy" id="77007"/>
    <lineage>
        <taxon>Bacteria</taxon>
        <taxon>Pseudomonadati</taxon>
        <taxon>Pseudomonadota</taxon>
        <taxon>Gammaproteobacteria</taxon>
        <taxon>Chromatiales</taxon>
        <taxon>Chromatiaceae</taxon>
        <taxon>Thiorhodovibrio</taxon>
    </lineage>
</organism>
<name>A0ABZ0SDM6_9GAMM</name>
<dbReference type="Proteomes" id="UP001432180">
    <property type="component" value="Chromosome"/>
</dbReference>
<evidence type="ECO:0000256" key="1">
    <source>
        <dbReference type="ARBA" id="ARBA00006821"/>
    </source>
</evidence>
<evidence type="ECO:0000256" key="2">
    <source>
        <dbReference type="ARBA" id="ARBA00023277"/>
    </source>
</evidence>
<accession>A0ABZ0SDM6</accession>
<proteinExistence type="inferred from homology"/>
<keyword evidence="5" id="KW-1185">Reference proteome</keyword>
<sequence>MDNIFTQFLAIDLPSELLCDDAGSNPAFSVTLTANGAIPFPQVILRQHGREHLFRNQQIVWLTDDPEQGYQYRAGIPAGLLSEGEVQVQIEGCRQANFTRAGGDDWIKTFRALQLVRAAATPAPAAPNPAAASQVATAPRISAGKDLPKLHFGIHKHMHQPYYDAADPDYWDGEKDGIFGTRGGPYTDFVPAAIRQYEDSGLPHAGLSCSWSGSLIEQLERCAETGRAGGRFSDWAIKLRQVASLTTASGNRRLDLCAFGFFHPLMPLIPARNIVRHIQQHRALIARVFGAPASDNLFPPETAFHPRIIPALNQAGIRAVIYDSIHRYRACRDYPYGGPTEGMLPPNPAEQSNPPASDWLRLGNVWTGSEIAPSLLKPEYLAYIDPEGAEHKIIGVPAERYIGNEDARGGFGALQYPDVFGQVHAQLERHGQFDPKHPPFFLLHSDGDNHGGGAESYYRHNTAALLDWLKGDPRFELTTITDYLDRFPPDPTQAVHLEPGSWSGADNGDPQFMKWFSRYREPYSPDLNSWAVLTALQNAVHSLEDSEPEHPLLPKLVRLMLTAEASDYWYWTGQSVWDGQVTRAANQAWSLAGTEFQRMADANSDKTGPTLFPPWVTPENPGGQQWRPNGLEPAPREATVHCFAYDLSGIARMTLHLRPASGDQSSEQRIEMTDHGPYPCETGARVTAHYFTAELPPGLGDIRYFLVAEDNNGNPSRGALERIFLG</sequence>
<dbReference type="InterPro" id="IPR052046">
    <property type="entry name" value="GH57_Enzymes"/>
</dbReference>
<dbReference type="InterPro" id="IPR004300">
    <property type="entry name" value="Glyco_hydro_57_N"/>
</dbReference>
<dbReference type="PANTHER" id="PTHR36306:SF1">
    <property type="entry name" value="ALPHA-AMYLASE-RELATED"/>
    <property type="match status" value="1"/>
</dbReference>
<evidence type="ECO:0000259" key="3">
    <source>
        <dbReference type="Pfam" id="PF03065"/>
    </source>
</evidence>
<dbReference type="GO" id="GO:0016787">
    <property type="term" value="F:hydrolase activity"/>
    <property type="evidence" value="ECO:0007669"/>
    <property type="project" value="UniProtKB-KW"/>
</dbReference>